<keyword evidence="2" id="KW-1185">Reference proteome</keyword>
<dbReference type="Proteomes" id="UP000184440">
    <property type="component" value="Unassembled WGS sequence"/>
</dbReference>
<sequence length="128" mass="13217">MTSTCVTVAVPPRGSVAALLDGRPVEEVFTAAERLRCAERPGLGRAAGLLAAKRAVLAALGAPDGVRWADVEVLPDAVRCPDPARCTASHPPAVRLRGALPDRLAPGESVTVSISHARTVAVALAVRR</sequence>
<keyword evidence="1" id="KW-0808">Transferase</keyword>
<dbReference type="AlphaFoldDB" id="A0A1M7QAR8"/>
<gene>
    <name evidence="1" type="ORF">SAMN05443668_104390</name>
</gene>
<dbReference type="GO" id="GO:0008897">
    <property type="term" value="F:holo-[acyl-carrier-protein] synthase activity"/>
    <property type="evidence" value="ECO:0007669"/>
    <property type="project" value="InterPro"/>
</dbReference>
<evidence type="ECO:0000313" key="1">
    <source>
        <dbReference type="EMBL" id="SHN27628.1"/>
    </source>
</evidence>
<dbReference type="STRING" id="134849.SAMN05443668_104390"/>
<proteinExistence type="predicted"/>
<dbReference type="GO" id="GO:0000287">
    <property type="term" value="F:magnesium ion binding"/>
    <property type="evidence" value="ECO:0007669"/>
    <property type="project" value="InterPro"/>
</dbReference>
<reference evidence="1 2" key="1">
    <citation type="submission" date="2016-11" db="EMBL/GenBank/DDBJ databases">
        <authorList>
            <person name="Jaros S."/>
            <person name="Januszkiewicz K."/>
            <person name="Wedrychowicz H."/>
        </authorList>
    </citation>
    <scope>NUCLEOTIDE SEQUENCE [LARGE SCALE GENOMIC DNA]</scope>
    <source>
        <strain evidence="1 2">DSM 46144</strain>
    </source>
</reference>
<evidence type="ECO:0000313" key="2">
    <source>
        <dbReference type="Proteomes" id="UP000184440"/>
    </source>
</evidence>
<dbReference type="SUPFAM" id="SSF56214">
    <property type="entry name" value="4'-phosphopantetheinyl transferase"/>
    <property type="match status" value="1"/>
</dbReference>
<name>A0A1M7QAR8_9ACTN</name>
<dbReference type="Gene3D" id="3.90.470.20">
    <property type="entry name" value="4'-phosphopantetheinyl transferase domain"/>
    <property type="match status" value="1"/>
</dbReference>
<dbReference type="RefSeq" id="WP_073257992.1">
    <property type="nucleotide sequence ID" value="NZ_FRCS01000004.1"/>
</dbReference>
<dbReference type="OrthoDB" id="3531218at2"/>
<organism evidence="1 2">
    <name type="scientific">Cryptosporangium aurantiacum</name>
    <dbReference type="NCBI Taxonomy" id="134849"/>
    <lineage>
        <taxon>Bacteria</taxon>
        <taxon>Bacillati</taxon>
        <taxon>Actinomycetota</taxon>
        <taxon>Actinomycetes</taxon>
        <taxon>Cryptosporangiales</taxon>
        <taxon>Cryptosporangiaceae</taxon>
        <taxon>Cryptosporangium</taxon>
    </lineage>
</organism>
<accession>A0A1M7QAR8</accession>
<dbReference type="EMBL" id="FRCS01000004">
    <property type="protein sequence ID" value="SHN27628.1"/>
    <property type="molecule type" value="Genomic_DNA"/>
</dbReference>
<dbReference type="InterPro" id="IPR037143">
    <property type="entry name" value="4-PPantetheinyl_Trfase_dom_sf"/>
</dbReference>
<protein>
    <submittedName>
        <fullName evidence="1">Phosphopantetheinyl transferase (Holo-ACP synthase)</fullName>
    </submittedName>
</protein>